<evidence type="ECO:0000256" key="2">
    <source>
        <dbReference type="SAM" id="MobiDB-lite"/>
    </source>
</evidence>
<dbReference type="Gene3D" id="3.40.50.1010">
    <property type="entry name" value="5'-nuclease"/>
    <property type="match status" value="1"/>
</dbReference>
<feature type="compositionally biased region" description="Acidic residues" evidence="2">
    <location>
        <begin position="387"/>
        <end position="418"/>
    </location>
</feature>
<dbReference type="GeneID" id="116187212"/>
<dbReference type="GO" id="GO:0008270">
    <property type="term" value="F:zinc ion binding"/>
    <property type="evidence" value="ECO:0007669"/>
    <property type="project" value="UniProtKB-KW"/>
</dbReference>
<dbReference type="CDD" id="cd18725">
    <property type="entry name" value="PIN_LabA-like"/>
    <property type="match status" value="1"/>
</dbReference>
<evidence type="ECO:0000313" key="5">
    <source>
        <dbReference type="Proteomes" id="UP000197138"/>
    </source>
</evidence>
<dbReference type="OrthoDB" id="3518456at2759"/>
<protein>
    <submittedName>
        <fullName evidence="7">Uncharacterized protein LOC116187212</fullName>
    </submittedName>
</protein>
<dbReference type="Proteomes" id="UP000515151">
    <property type="component" value="Chromosome 1"/>
</dbReference>
<reference evidence="4" key="2">
    <citation type="submission" date="2017-06" db="EMBL/GenBank/DDBJ databases">
        <title>The pomegranate genome and the genomics of punicalagin biosynthesis.</title>
        <authorList>
            <person name="Xu C."/>
        </authorList>
    </citation>
    <scope>NUCLEOTIDE SEQUENCE [LARGE SCALE GENOMIC DNA]</scope>
    <source>
        <tissue evidence="4">Fresh leaf</tissue>
    </source>
</reference>
<evidence type="ECO:0000256" key="1">
    <source>
        <dbReference type="PROSITE-ProRule" id="PRU00042"/>
    </source>
</evidence>
<keyword evidence="1" id="KW-0863">Zinc-finger</keyword>
<keyword evidence="1" id="KW-0479">Metal-binding</keyword>
<gene>
    <name evidence="7" type="primary">LOC116187212</name>
    <name evidence="4" type="ORF">CDL15_Pgr006734</name>
</gene>
<evidence type="ECO:0000313" key="6">
    <source>
        <dbReference type="Proteomes" id="UP000515151"/>
    </source>
</evidence>
<dbReference type="RefSeq" id="XP_031371710.1">
    <property type="nucleotide sequence ID" value="XM_031515850.1"/>
</dbReference>
<dbReference type="PROSITE" id="PS50157">
    <property type="entry name" value="ZINC_FINGER_C2H2_2"/>
    <property type="match status" value="1"/>
</dbReference>
<reference evidence="6" key="3">
    <citation type="journal article" date="2020" name="Plant Biotechnol. J.">
        <title>The pomegranate (Punica granatum L.) draft genome dissects genetic divergence between soft- and hard-seeded cultivars.</title>
        <authorList>
            <person name="Luo X."/>
            <person name="Li H."/>
            <person name="Wu Z."/>
            <person name="Yao W."/>
            <person name="Zhao P."/>
            <person name="Cao D."/>
            <person name="Yu H."/>
            <person name="Li K."/>
            <person name="Poudel K."/>
            <person name="Zhao D."/>
            <person name="Zhang F."/>
            <person name="Xia X."/>
            <person name="Chen L."/>
            <person name="Wang Q."/>
            <person name="Jing D."/>
            <person name="Cao S."/>
        </authorList>
    </citation>
    <scope>NUCLEOTIDE SEQUENCE [LARGE SCALE GENOMIC DNA]</scope>
</reference>
<reference evidence="5" key="1">
    <citation type="journal article" date="2017" name="Plant J.">
        <title>The pomegranate (Punica granatum L.) genome and the genomics of punicalagin biosynthesis.</title>
        <authorList>
            <person name="Qin G."/>
            <person name="Xu C."/>
            <person name="Ming R."/>
            <person name="Tang H."/>
            <person name="Guyot R."/>
            <person name="Kramer E.M."/>
            <person name="Hu Y."/>
            <person name="Yi X."/>
            <person name="Qi Y."/>
            <person name="Xu X."/>
            <person name="Gao Z."/>
            <person name="Pan H."/>
            <person name="Jian J."/>
            <person name="Tian Y."/>
            <person name="Yue Z."/>
            <person name="Xu Y."/>
        </authorList>
    </citation>
    <scope>NUCLEOTIDE SEQUENCE [LARGE SCALE GENOMIC DNA]</scope>
    <source>
        <strain evidence="5">cv. Dabenzi</strain>
    </source>
</reference>
<dbReference type="PANTHER" id="PTHR35744:SF2">
    <property type="entry name" value="OS06G0166200 PROTEIN"/>
    <property type="match status" value="1"/>
</dbReference>
<feature type="domain" description="C2H2-type" evidence="3">
    <location>
        <begin position="160"/>
        <end position="188"/>
    </location>
</feature>
<evidence type="ECO:0000259" key="3">
    <source>
        <dbReference type="PROSITE" id="PS50157"/>
    </source>
</evidence>
<dbReference type="Proteomes" id="UP000197138">
    <property type="component" value="Unassembled WGS sequence"/>
</dbReference>
<dbReference type="EMBL" id="MTKT01002214">
    <property type="protein sequence ID" value="OWM80704.1"/>
    <property type="molecule type" value="Genomic_DNA"/>
</dbReference>
<keyword evidence="1" id="KW-0862">Zinc</keyword>
<name>A0A218X6X4_PUNGR</name>
<reference evidence="7" key="4">
    <citation type="submission" date="2025-04" db="UniProtKB">
        <authorList>
            <consortium name="RefSeq"/>
        </authorList>
    </citation>
    <scope>IDENTIFICATION</scope>
    <source>
        <tissue evidence="7">Leaf</tissue>
    </source>
</reference>
<accession>A0A218X6X4</accession>
<evidence type="ECO:0000313" key="7">
    <source>
        <dbReference type="RefSeq" id="XP_031371710.1"/>
    </source>
</evidence>
<sequence length="424" mass="48872">METVSFSIASPPLLLRNPMERLRSSQSLFLRTPKPSLQTRLALTHKHQQGSYADAAGRIRSLALSDIDMVRNKQGVYTPKPKKVVVLWDLDNKPPRGPPYEAATALKRVAERFGEVVEVSAYANRHAFIHLPRWVVDERRERKQVDILERKGIVSPPQPYICSVCGRKCKTNLDLKKHFKQLHEREREKKLNRMRSLKGKKRQKYREKYISGNHKYNEAARVLVRPKVGYGLAAELRRAGVYVKTVEDKPQAADWALKRQMQHSMSRGIDWLLLVSDDSDFSDMLRKAREADLGTVVIGDWDRALGRHADLWVPWNGVESGEVRDEDLVPRKRVEREELNRDEDGNGLFSISVFDEDSEDSELDSVVNEIIRGRSGFRDMRILAFSEGEEEGDEEQEEGEWVTEEANGDYFSEDEDFERDGGYF</sequence>
<dbReference type="InterPro" id="IPR013087">
    <property type="entry name" value="Znf_C2H2_type"/>
</dbReference>
<dbReference type="PANTHER" id="PTHR35744">
    <property type="entry name" value="C2H2-TYPE DOMAIN-CONTAINING PROTEIN"/>
    <property type="match status" value="1"/>
</dbReference>
<dbReference type="PROSITE" id="PS00028">
    <property type="entry name" value="ZINC_FINGER_C2H2_1"/>
    <property type="match status" value="1"/>
</dbReference>
<dbReference type="SMART" id="SM00355">
    <property type="entry name" value="ZnF_C2H2"/>
    <property type="match status" value="1"/>
</dbReference>
<organism evidence="4 5">
    <name type="scientific">Punica granatum</name>
    <name type="common">Pomegranate</name>
    <dbReference type="NCBI Taxonomy" id="22663"/>
    <lineage>
        <taxon>Eukaryota</taxon>
        <taxon>Viridiplantae</taxon>
        <taxon>Streptophyta</taxon>
        <taxon>Embryophyta</taxon>
        <taxon>Tracheophyta</taxon>
        <taxon>Spermatophyta</taxon>
        <taxon>Magnoliopsida</taxon>
        <taxon>eudicotyledons</taxon>
        <taxon>Gunneridae</taxon>
        <taxon>Pentapetalae</taxon>
        <taxon>rosids</taxon>
        <taxon>malvids</taxon>
        <taxon>Myrtales</taxon>
        <taxon>Lythraceae</taxon>
        <taxon>Punica</taxon>
    </lineage>
</organism>
<proteinExistence type="predicted"/>
<feature type="region of interest" description="Disordered" evidence="2">
    <location>
        <begin position="385"/>
        <end position="424"/>
    </location>
</feature>
<dbReference type="AlphaFoldDB" id="A0A218X6X4"/>
<keyword evidence="6" id="KW-1185">Reference proteome</keyword>
<evidence type="ECO:0000313" key="4">
    <source>
        <dbReference type="EMBL" id="OWM80704.1"/>
    </source>
</evidence>